<protein>
    <submittedName>
        <fullName evidence="1">Uncharacterized protein</fullName>
    </submittedName>
</protein>
<organism evidence="1 2">
    <name type="scientific">[Emmonsia] crescens</name>
    <dbReference type="NCBI Taxonomy" id="73230"/>
    <lineage>
        <taxon>Eukaryota</taxon>
        <taxon>Fungi</taxon>
        <taxon>Dikarya</taxon>
        <taxon>Ascomycota</taxon>
        <taxon>Pezizomycotina</taxon>
        <taxon>Eurotiomycetes</taxon>
        <taxon>Eurotiomycetidae</taxon>
        <taxon>Onygenales</taxon>
        <taxon>Ajellomycetaceae</taxon>
        <taxon>Emergomyces</taxon>
    </lineage>
</organism>
<reference evidence="2" key="1">
    <citation type="journal article" date="2015" name="PLoS Genet.">
        <title>The dynamic genome and transcriptome of the human fungal pathogen Blastomyces and close relative Emmonsia.</title>
        <authorList>
            <person name="Munoz J.F."/>
            <person name="Gauthier G.M."/>
            <person name="Desjardins C.A."/>
            <person name="Gallo J.E."/>
            <person name="Holder J."/>
            <person name="Sullivan T.D."/>
            <person name="Marty A.J."/>
            <person name="Carmen J.C."/>
            <person name="Chen Z."/>
            <person name="Ding L."/>
            <person name="Gujja S."/>
            <person name="Magrini V."/>
            <person name="Misas E."/>
            <person name="Mitreva M."/>
            <person name="Priest M."/>
            <person name="Saif S."/>
            <person name="Whiston E.A."/>
            <person name="Young S."/>
            <person name="Zeng Q."/>
            <person name="Goldman W.E."/>
            <person name="Mardis E.R."/>
            <person name="Taylor J.W."/>
            <person name="McEwen J.G."/>
            <person name="Clay O.K."/>
            <person name="Klein B.S."/>
            <person name="Cuomo C.A."/>
        </authorList>
    </citation>
    <scope>NUCLEOTIDE SEQUENCE [LARGE SCALE GENOMIC DNA]</scope>
    <source>
        <strain evidence="2">UAMH 3008</strain>
    </source>
</reference>
<proteinExistence type="predicted"/>
<evidence type="ECO:0000313" key="2">
    <source>
        <dbReference type="Proteomes" id="UP000034164"/>
    </source>
</evidence>
<comment type="caution">
    <text evidence="1">The sequence shown here is derived from an EMBL/GenBank/DDBJ whole genome shotgun (WGS) entry which is preliminary data.</text>
</comment>
<sequence length="66" mass="7369">MVTRSFITPLLHVEIRDKRQLNFEMLASTLLKITRPLAGQSNRASNLVPDSGTERINASEINSVAF</sequence>
<name>A0A0G2IZ74_9EURO</name>
<dbReference type="AlphaFoldDB" id="A0A0G2IZ74"/>
<dbReference type="VEuPathDB" id="FungiDB:EMCG_04154"/>
<dbReference type="Proteomes" id="UP000034164">
    <property type="component" value="Unassembled WGS sequence"/>
</dbReference>
<accession>A0A0G2IZ74</accession>
<dbReference type="EMBL" id="LCZI01001328">
    <property type="protein sequence ID" value="KKZ61199.1"/>
    <property type="molecule type" value="Genomic_DNA"/>
</dbReference>
<gene>
    <name evidence="1" type="ORF">EMCG_04154</name>
</gene>
<evidence type="ECO:0000313" key="1">
    <source>
        <dbReference type="EMBL" id="KKZ61199.1"/>
    </source>
</evidence>